<gene>
    <name evidence="1" type="ORF">AMATHDRAFT_67506</name>
</gene>
<reference evidence="1 2" key="1">
    <citation type="submission" date="2014-02" db="EMBL/GenBank/DDBJ databases">
        <title>Transposable element dynamics among asymbiotic and ectomycorrhizal Amanita fungi.</title>
        <authorList>
            <consortium name="DOE Joint Genome Institute"/>
            <person name="Hess J."/>
            <person name="Skrede I."/>
            <person name="Wolfe B."/>
            <person name="LaButti K."/>
            <person name="Ohm R.A."/>
            <person name="Grigoriev I.V."/>
            <person name="Pringle A."/>
        </authorList>
    </citation>
    <scope>NUCLEOTIDE SEQUENCE [LARGE SCALE GENOMIC DNA]</scope>
    <source>
        <strain evidence="1 2">SKay4041</strain>
    </source>
</reference>
<proteinExistence type="predicted"/>
<evidence type="ECO:0000313" key="2">
    <source>
        <dbReference type="Proteomes" id="UP000242287"/>
    </source>
</evidence>
<keyword evidence="2" id="KW-1185">Reference proteome</keyword>
<dbReference type="EMBL" id="KZ302103">
    <property type="protein sequence ID" value="PFH47587.1"/>
    <property type="molecule type" value="Genomic_DNA"/>
</dbReference>
<accession>A0A2A9NH65</accession>
<dbReference type="Proteomes" id="UP000242287">
    <property type="component" value="Unassembled WGS sequence"/>
</dbReference>
<protein>
    <submittedName>
        <fullName evidence="1">Uncharacterized protein</fullName>
    </submittedName>
</protein>
<organism evidence="1 2">
    <name type="scientific">Amanita thiersii Skay4041</name>
    <dbReference type="NCBI Taxonomy" id="703135"/>
    <lineage>
        <taxon>Eukaryota</taxon>
        <taxon>Fungi</taxon>
        <taxon>Dikarya</taxon>
        <taxon>Basidiomycota</taxon>
        <taxon>Agaricomycotina</taxon>
        <taxon>Agaricomycetes</taxon>
        <taxon>Agaricomycetidae</taxon>
        <taxon>Agaricales</taxon>
        <taxon>Pluteineae</taxon>
        <taxon>Amanitaceae</taxon>
        <taxon>Amanita</taxon>
    </lineage>
</organism>
<evidence type="ECO:0000313" key="1">
    <source>
        <dbReference type="EMBL" id="PFH47587.1"/>
    </source>
</evidence>
<sequence>MPGPRPQNLNKTEKLIKCWRWYSTRASRNEKRPESEQVGSVRTCTVWVKQKGRTRNRNFFFWHSCLRSSGSAV</sequence>
<dbReference type="AlphaFoldDB" id="A0A2A9NH65"/>
<name>A0A2A9NH65_9AGAR</name>